<dbReference type="PANTHER" id="PTHR31126:SF1">
    <property type="entry name" value="TYROSINE SPECIFIC PROTEIN PHOSPHATASES DOMAIN-CONTAINING PROTEIN"/>
    <property type="match status" value="1"/>
</dbReference>
<comment type="similarity">
    <text evidence="1">Belongs to the protein-tyrosine phosphatase family.</text>
</comment>
<dbReference type="InterPro" id="IPR029021">
    <property type="entry name" value="Prot-tyrosine_phosphatase-like"/>
</dbReference>
<accession>A0A652YSS1</accession>
<dbReference type="InterPro" id="IPR026893">
    <property type="entry name" value="Tyr/Ser_Pase_IphP-type"/>
</dbReference>
<evidence type="ECO:0000313" key="2">
    <source>
        <dbReference type="EMBL" id="TYQ06123.1"/>
    </source>
</evidence>
<dbReference type="Pfam" id="PF13350">
    <property type="entry name" value="Y_phosphatase3"/>
    <property type="match status" value="1"/>
</dbReference>
<organism evidence="2">
    <name type="scientific">Nocardia globerula</name>
    <dbReference type="NCBI Taxonomy" id="1818"/>
    <lineage>
        <taxon>Bacteria</taxon>
        <taxon>Bacillati</taxon>
        <taxon>Actinomycetota</taxon>
        <taxon>Actinomycetes</taxon>
        <taxon>Mycobacteriales</taxon>
        <taxon>Nocardiaceae</taxon>
        <taxon>Nocardia</taxon>
    </lineage>
</organism>
<name>A0A652YSS1_NOCGL</name>
<dbReference type="EMBL" id="VNIQ01000002">
    <property type="protein sequence ID" value="TYQ06123.1"/>
    <property type="molecule type" value="Genomic_DNA"/>
</dbReference>
<dbReference type="PANTHER" id="PTHR31126">
    <property type="entry name" value="TYROSINE-PROTEIN PHOSPHATASE"/>
    <property type="match status" value="1"/>
</dbReference>
<reference evidence="2" key="1">
    <citation type="submission" date="2019-07" db="EMBL/GenBank/DDBJ databases">
        <title>Genomic Encyclopedia of Type Strains, Phase IV (KMG-IV): sequencing the most valuable type-strain genomes for metagenomic binning, comparative biology and taxonomic classification.</title>
        <authorList>
            <person name="Goeker M."/>
        </authorList>
    </citation>
    <scope>NUCLEOTIDE SEQUENCE</scope>
    <source>
        <strain evidence="2">DSM 44596</strain>
    </source>
</reference>
<dbReference type="SUPFAM" id="SSF52799">
    <property type="entry name" value="(Phosphotyrosine protein) phosphatases II"/>
    <property type="match status" value="1"/>
</dbReference>
<proteinExistence type="inferred from homology"/>
<protein>
    <submittedName>
        <fullName evidence="2">Protein-tyrosine phosphatase</fullName>
    </submittedName>
</protein>
<dbReference type="InterPro" id="IPR016130">
    <property type="entry name" value="Tyr_Pase_AS"/>
</dbReference>
<comment type="caution">
    <text evidence="2">The sequence shown here is derived from an EMBL/GenBank/DDBJ whole genome shotgun (WGS) entry which is preliminary data.</text>
</comment>
<dbReference type="GO" id="GO:0004721">
    <property type="term" value="F:phosphoprotein phosphatase activity"/>
    <property type="evidence" value="ECO:0007669"/>
    <property type="project" value="InterPro"/>
</dbReference>
<dbReference type="Gene3D" id="3.90.190.10">
    <property type="entry name" value="Protein tyrosine phosphatase superfamily"/>
    <property type="match status" value="1"/>
</dbReference>
<evidence type="ECO:0000256" key="1">
    <source>
        <dbReference type="ARBA" id="ARBA00009580"/>
    </source>
</evidence>
<dbReference type="AlphaFoldDB" id="A0A652YSS1"/>
<gene>
    <name evidence="2" type="ORF">FNL38_102255</name>
</gene>
<sequence>MSRTSRTLSFRTTATLAIASSLLVSGIGGASLAQAEPLSPVASLGSLDLGALDLGSAQHTVDAPRLVGIDNFRDVAGTGAGYSGSFGLHVNKGVFYRANAIRPKGDDMADIEKLGLTKVYDLRTAPEISAKPDVLPDGVAYEKVSILDEDVAGPGPSIEAALDLIKSPDDARKLMQDMNRGFVTGTKERAGFNRLLTAFAETDGSQVFHCTSGKDRTGWAAMLLLSIAGVDRTTIMNDYLLTNEYSAESIKATVSYISSTISPESAANIEPLLGVEANFLEAGLTQVEQSYGTVDRYLTDGLGLSQSTIAALKVKLLG</sequence>
<dbReference type="PROSITE" id="PS00383">
    <property type="entry name" value="TYR_PHOSPHATASE_1"/>
    <property type="match status" value="1"/>
</dbReference>